<dbReference type="Gene3D" id="1.10.1660.10">
    <property type="match status" value="1"/>
</dbReference>
<keyword evidence="5 9" id="KW-0238">DNA-binding</keyword>
<comment type="caution">
    <text evidence="9">The sequence shown here is derived from an EMBL/GenBank/DDBJ whole genome shotgun (WGS) entry which is preliminary data.</text>
</comment>
<dbReference type="Proteomes" id="UP001352263">
    <property type="component" value="Unassembled WGS sequence"/>
</dbReference>
<dbReference type="Pfam" id="PF09278">
    <property type="entry name" value="MerR-DNA-bind"/>
    <property type="match status" value="1"/>
</dbReference>
<feature type="domain" description="HTH merR-type" evidence="8">
    <location>
        <begin position="10"/>
        <end position="79"/>
    </location>
</feature>
<dbReference type="CDD" id="cd04783">
    <property type="entry name" value="HTH_MerR1"/>
    <property type="match status" value="1"/>
</dbReference>
<evidence type="ECO:0000259" key="8">
    <source>
        <dbReference type="PROSITE" id="PS50937"/>
    </source>
</evidence>
<keyword evidence="4" id="KW-0805">Transcription regulation</keyword>
<dbReference type="GO" id="GO:0003677">
    <property type="term" value="F:DNA binding"/>
    <property type="evidence" value="ECO:0007669"/>
    <property type="project" value="UniProtKB-KW"/>
</dbReference>
<evidence type="ECO:0000256" key="1">
    <source>
        <dbReference type="ARBA" id="ARBA00017146"/>
    </source>
</evidence>
<keyword evidence="3" id="KW-0476">Mercury</keyword>
<gene>
    <name evidence="9" type="ORF">RY831_24225</name>
</gene>
<proteinExistence type="predicted"/>
<dbReference type="RefSeq" id="WP_326508950.1">
    <property type="nucleotide sequence ID" value="NZ_JAWIIV010000027.1"/>
</dbReference>
<comment type="function">
    <text evidence="7">Mediates the mercuric-dependent induction of mercury resistance operon. In the absence of mercury MerR represses transcription by binding tightly to the mer operator region; when mercury is present the dimeric complex binds a single ion and becomes a potent transcriptional activator, while remaining bound to the mer site.</text>
</comment>
<evidence type="ECO:0000313" key="9">
    <source>
        <dbReference type="EMBL" id="MEC4722275.1"/>
    </source>
</evidence>
<reference evidence="9 10" key="1">
    <citation type="submission" date="2023-10" db="EMBL/GenBank/DDBJ databases">
        <title>Noviherbaspirillum sp. CPCC 100848 genome assembly.</title>
        <authorList>
            <person name="Li X.Y."/>
            <person name="Fang X.M."/>
        </authorList>
    </citation>
    <scope>NUCLEOTIDE SEQUENCE [LARGE SCALE GENOMIC DNA]</scope>
    <source>
        <strain evidence="9 10">CPCC 100848</strain>
    </source>
</reference>
<dbReference type="InterPro" id="IPR009061">
    <property type="entry name" value="DNA-bd_dom_put_sf"/>
</dbReference>
<dbReference type="InterPro" id="IPR047057">
    <property type="entry name" value="MerR_fam"/>
</dbReference>
<evidence type="ECO:0000256" key="4">
    <source>
        <dbReference type="ARBA" id="ARBA00023015"/>
    </source>
</evidence>
<dbReference type="SMART" id="SM00422">
    <property type="entry name" value="HTH_MERR"/>
    <property type="match status" value="1"/>
</dbReference>
<evidence type="ECO:0000256" key="7">
    <source>
        <dbReference type="ARBA" id="ARBA00024874"/>
    </source>
</evidence>
<evidence type="ECO:0000256" key="5">
    <source>
        <dbReference type="ARBA" id="ARBA00023125"/>
    </source>
</evidence>
<evidence type="ECO:0000256" key="3">
    <source>
        <dbReference type="ARBA" id="ARBA00022914"/>
    </source>
</evidence>
<accession>A0ABU6JG64</accession>
<evidence type="ECO:0000313" key="10">
    <source>
        <dbReference type="Proteomes" id="UP001352263"/>
    </source>
</evidence>
<dbReference type="InterPro" id="IPR000551">
    <property type="entry name" value="MerR-type_HTH_dom"/>
</dbReference>
<dbReference type="SUPFAM" id="SSF46955">
    <property type="entry name" value="Putative DNA-binding domain"/>
    <property type="match status" value="1"/>
</dbReference>
<dbReference type="PROSITE" id="PS50937">
    <property type="entry name" value="HTH_MERR_2"/>
    <property type="match status" value="1"/>
</dbReference>
<evidence type="ECO:0000256" key="2">
    <source>
        <dbReference type="ARBA" id="ARBA00022466"/>
    </source>
</evidence>
<dbReference type="InterPro" id="IPR015358">
    <property type="entry name" value="Tscrpt_reg_MerR_DNA-bd"/>
</dbReference>
<evidence type="ECO:0000256" key="6">
    <source>
        <dbReference type="ARBA" id="ARBA00023163"/>
    </source>
</evidence>
<name>A0ABU6JG64_9BURK</name>
<keyword evidence="10" id="KW-1185">Reference proteome</keyword>
<keyword evidence="2" id="KW-0475">Mercuric resistance</keyword>
<dbReference type="EMBL" id="JAWIIV010000027">
    <property type="protein sequence ID" value="MEC4722275.1"/>
    <property type="molecule type" value="Genomic_DNA"/>
</dbReference>
<dbReference type="PRINTS" id="PR00040">
    <property type="entry name" value="HTHMERR"/>
</dbReference>
<protein>
    <recommendedName>
        <fullName evidence="1">Mercuric resistance operon regulatory protein</fullName>
    </recommendedName>
</protein>
<dbReference type="InterPro" id="IPR011794">
    <property type="entry name" value="MerR"/>
</dbReference>
<dbReference type="PANTHER" id="PTHR30204">
    <property type="entry name" value="REDOX-CYCLING DRUG-SENSING TRANSCRIPTIONAL ACTIVATOR SOXR"/>
    <property type="match status" value="1"/>
</dbReference>
<keyword evidence="6" id="KW-0804">Transcription</keyword>
<organism evidence="9 10">
    <name type="scientific">Noviherbaspirillum album</name>
    <dbReference type="NCBI Taxonomy" id="3080276"/>
    <lineage>
        <taxon>Bacteria</taxon>
        <taxon>Pseudomonadati</taxon>
        <taxon>Pseudomonadota</taxon>
        <taxon>Betaproteobacteria</taxon>
        <taxon>Burkholderiales</taxon>
        <taxon>Oxalobacteraceae</taxon>
        <taxon>Noviherbaspirillum</taxon>
    </lineage>
</organism>
<dbReference type="PANTHER" id="PTHR30204:SF94">
    <property type="entry name" value="HEAVY METAL-DEPENDENT TRANSCRIPTIONAL REGULATOR HI_0293-RELATED"/>
    <property type="match status" value="1"/>
</dbReference>
<sequence>MTENVTKPSGLTIGRLARAANVGIETVRYYQERQLLPLSKATNGAFRVYPLELVDRIRFIKRAQELGFSLDEIATFLKLQDGEDRDEIRKVAADRLAQIRNKITDLQHMEQLLAWLVNECEATGRAQPCPIITAFTRDEDESGTVCGH</sequence>